<dbReference type="Proteomes" id="UP000655523">
    <property type="component" value="Unassembled WGS sequence"/>
</dbReference>
<dbReference type="AlphaFoldDB" id="A0A972NMU0"/>
<gene>
    <name evidence="2" type="ORF">GNZ13_07330</name>
</gene>
<evidence type="ECO:0000259" key="1">
    <source>
        <dbReference type="Pfam" id="PF26395"/>
    </source>
</evidence>
<evidence type="ECO:0000313" key="2">
    <source>
        <dbReference type="EMBL" id="NPT54425.1"/>
    </source>
</evidence>
<dbReference type="InterPro" id="IPR058588">
    <property type="entry name" value="E2-CBASS"/>
</dbReference>
<reference evidence="2 3" key="1">
    <citation type="submission" date="2019-11" db="EMBL/GenBank/DDBJ databases">
        <title>Metabolism of dissolved organic matter in forest soils.</title>
        <authorList>
            <person name="Cyle K.T."/>
            <person name="Wilhelm R.C."/>
            <person name="Martinez C.E."/>
        </authorList>
    </citation>
    <scope>NUCLEOTIDE SEQUENCE [LARGE SCALE GENOMIC DNA]</scope>
    <source>
        <strain evidence="2 3">5N</strain>
    </source>
</reference>
<comment type="caution">
    <text evidence="2">The sequence shown here is derived from an EMBL/GenBank/DDBJ whole genome shotgun (WGS) entry which is preliminary data.</text>
</comment>
<accession>A0A972NMU0</accession>
<dbReference type="RefSeq" id="WP_172161884.1">
    <property type="nucleotide sequence ID" value="NZ_WOEZ01000039.1"/>
</dbReference>
<protein>
    <recommendedName>
        <fullName evidence="1">Type II CBASS E2 protein domain-containing protein</fullName>
    </recommendedName>
</protein>
<keyword evidence="3" id="KW-1185">Reference proteome</keyword>
<name>A0A972NMU0_9BURK</name>
<sequence length="147" mass="17263">MRSFEPQRSLEQQALELERLNLPGAKLARVQGKEIRYCFEISPSEYSPLYRCLLVVPRTTSPQMYVIKPDLVVKAGSKRPPHIYGHSDGKTQLCLWWPKKREWTRGVKFIESYIAWTAEWLWHYEYWLSSGKWEGGGAHPPERKEKG</sequence>
<dbReference type="Pfam" id="PF26395">
    <property type="entry name" value="E2-CBASS"/>
    <property type="match status" value="1"/>
</dbReference>
<feature type="domain" description="Type II CBASS E2 protein" evidence="1">
    <location>
        <begin position="21"/>
        <end position="140"/>
    </location>
</feature>
<proteinExistence type="predicted"/>
<organism evidence="2 3">
    <name type="scientific">Paraburkholderia elongata</name>
    <dbReference type="NCBI Taxonomy" id="2675747"/>
    <lineage>
        <taxon>Bacteria</taxon>
        <taxon>Pseudomonadati</taxon>
        <taxon>Pseudomonadota</taxon>
        <taxon>Betaproteobacteria</taxon>
        <taxon>Burkholderiales</taxon>
        <taxon>Burkholderiaceae</taxon>
        <taxon>Paraburkholderia</taxon>
    </lineage>
</organism>
<dbReference type="EMBL" id="WOEZ01000039">
    <property type="protein sequence ID" value="NPT54425.1"/>
    <property type="molecule type" value="Genomic_DNA"/>
</dbReference>
<evidence type="ECO:0000313" key="3">
    <source>
        <dbReference type="Proteomes" id="UP000655523"/>
    </source>
</evidence>